<comment type="caution">
    <text evidence="11">The sequence shown here is derived from an EMBL/GenBank/DDBJ whole genome shotgun (WGS) entry which is preliminary data.</text>
</comment>
<feature type="binding site" evidence="9">
    <location>
        <position position="264"/>
    </location>
    <ligand>
        <name>Mn(2+)</name>
        <dbReference type="ChEBI" id="CHEBI:29035"/>
        <label>1</label>
    </ligand>
</feature>
<feature type="active site" evidence="9">
    <location>
        <position position="271"/>
    </location>
</feature>
<dbReference type="STRING" id="1437425.CSEC_1276"/>
<sequence length="500" mass="55258">MNFLRREPHIALSDFVKNKSYKGVLILPFAIVQKKAVPLFSDFSFKEIDHLASLGDFQAKESEISFFYPMKGPFERVLLLGLGEIEKVSLETIRRVFGSLERFLASKKWFQVLVPNFHLKEIRREKLLEAFLEGFLLSSYQFSLKKEETAKEYRLTLLDFGVSKKSVEEIIVVIKSVFLARDLANGNADLVTPSYLAKTAKSFSKGNLRVSVLDKKELEKEKMGLLLAVGRGAKEEPKLILGEYIGDPKSKDLIALVGKGVTFDTGGLNLKPSGSIETQKADMSGAAAVLGALIAAKDLKLKVNLIAAIPTAENAIDSLSYKPGDVYKSFSEKTVEITNTDAEGRLILADAISYVKKKYPITRLIDLATLTGAILVTFGHEVSGMMSNDETLSKALIKAGENTFERVWPLPIYPEWRELLKSDIADISNSGGRLGSSITAALFLKEFVQDTPWAHLDIAGTAFLPKPGKYCTKGATGVGVRLLIEYLKLLQAKPKDRPKK</sequence>
<dbReference type="PROSITE" id="PS00631">
    <property type="entry name" value="CYTOSOL_AP"/>
    <property type="match status" value="1"/>
</dbReference>
<keyword evidence="5 9" id="KW-0645">Protease</keyword>
<dbReference type="InterPro" id="IPR043472">
    <property type="entry name" value="Macro_dom-like"/>
</dbReference>
<evidence type="ECO:0000256" key="7">
    <source>
        <dbReference type="ARBA" id="ARBA00022801"/>
    </source>
</evidence>
<evidence type="ECO:0000313" key="12">
    <source>
        <dbReference type="Proteomes" id="UP000031552"/>
    </source>
</evidence>
<evidence type="ECO:0000256" key="1">
    <source>
        <dbReference type="ARBA" id="ARBA00000135"/>
    </source>
</evidence>
<dbReference type="Pfam" id="PF00883">
    <property type="entry name" value="Peptidase_M17"/>
    <property type="match status" value="1"/>
</dbReference>
<dbReference type="PANTHER" id="PTHR11963:SF23">
    <property type="entry name" value="CYTOSOL AMINOPEPTIDASE"/>
    <property type="match status" value="1"/>
</dbReference>
<keyword evidence="8 9" id="KW-0464">Manganese</keyword>
<evidence type="ECO:0000256" key="3">
    <source>
        <dbReference type="ARBA" id="ARBA00009528"/>
    </source>
</evidence>
<name>A0A090CZ81_9BACT</name>
<comment type="catalytic activity">
    <reaction evidence="2 9">
        <text>Release of an N-terminal amino acid, preferentially leucine, but not glutamic or aspartic acids.</text>
        <dbReference type="EC" id="3.4.11.10"/>
    </reaction>
</comment>
<dbReference type="PANTHER" id="PTHR11963">
    <property type="entry name" value="LEUCINE AMINOPEPTIDASE-RELATED"/>
    <property type="match status" value="1"/>
</dbReference>
<dbReference type="GO" id="GO:0070006">
    <property type="term" value="F:metalloaminopeptidase activity"/>
    <property type="evidence" value="ECO:0007669"/>
    <property type="project" value="InterPro"/>
</dbReference>
<dbReference type="SUPFAM" id="SSF53187">
    <property type="entry name" value="Zn-dependent exopeptidases"/>
    <property type="match status" value="1"/>
</dbReference>
<accession>A0A090CZ81</accession>
<keyword evidence="7 9" id="KW-0378">Hydrolase</keyword>
<evidence type="ECO:0000256" key="4">
    <source>
        <dbReference type="ARBA" id="ARBA00022438"/>
    </source>
</evidence>
<dbReference type="eggNOG" id="COG0260">
    <property type="taxonomic scope" value="Bacteria"/>
</dbReference>
<feature type="binding site" evidence="9">
    <location>
        <position position="259"/>
    </location>
    <ligand>
        <name>Mn(2+)</name>
        <dbReference type="ChEBI" id="CHEBI:29035"/>
        <label>2</label>
    </ligand>
</feature>
<dbReference type="Gene3D" id="3.40.630.10">
    <property type="entry name" value="Zn peptidases"/>
    <property type="match status" value="1"/>
</dbReference>
<evidence type="ECO:0000256" key="5">
    <source>
        <dbReference type="ARBA" id="ARBA00022670"/>
    </source>
</evidence>
<dbReference type="PRINTS" id="PR00481">
    <property type="entry name" value="LAMNOPPTDASE"/>
</dbReference>
<dbReference type="EC" id="3.4.11.10" evidence="9"/>
<dbReference type="GO" id="GO:0005737">
    <property type="term" value="C:cytoplasm"/>
    <property type="evidence" value="ECO:0007669"/>
    <property type="project" value="UniProtKB-SubCell"/>
</dbReference>
<evidence type="ECO:0000256" key="6">
    <source>
        <dbReference type="ARBA" id="ARBA00022723"/>
    </source>
</evidence>
<feature type="binding site" evidence="9">
    <location>
        <position position="343"/>
    </location>
    <ligand>
        <name>Mn(2+)</name>
        <dbReference type="ChEBI" id="CHEBI:29035"/>
        <label>1</label>
    </ligand>
</feature>
<dbReference type="InterPro" id="IPR000819">
    <property type="entry name" value="Peptidase_M17_C"/>
</dbReference>
<comment type="cofactor">
    <cofactor evidence="9">
        <name>Mn(2+)</name>
        <dbReference type="ChEBI" id="CHEBI:29035"/>
    </cofactor>
    <text evidence="9">Binds 2 manganese ions per subunit.</text>
</comment>
<evidence type="ECO:0000256" key="9">
    <source>
        <dbReference type="HAMAP-Rule" id="MF_00181"/>
    </source>
</evidence>
<dbReference type="CDD" id="cd00433">
    <property type="entry name" value="Peptidase_M17"/>
    <property type="match status" value="1"/>
</dbReference>
<dbReference type="SUPFAM" id="SSF52949">
    <property type="entry name" value="Macro domain-like"/>
    <property type="match status" value="1"/>
</dbReference>
<dbReference type="GO" id="GO:0030145">
    <property type="term" value="F:manganese ion binding"/>
    <property type="evidence" value="ECO:0007669"/>
    <property type="project" value="UniProtKB-UniRule"/>
</dbReference>
<comment type="function">
    <text evidence="9">Presumably involved in the processing and regular turnover of intracellular proteins. Catalyzes the removal of unsubstituted N-terminal amino acids from various peptides.</text>
</comment>
<comment type="subcellular location">
    <subcellularLocation>
        <location evidence="9">Cytoplasm</location>
    </subcellularLocation>
</comment>
<dbReference type="Pfam" id="PF02789">
    <property type="entry name" value="Peptidase_M17_N"/>
    <property type="match status" value="1"/>
</dbReference>
<dbReference type="EC" id="3.4.11.1" evidence="9"/>
<evidence type="ECO:0000256" key="8">
    <source>
        <dbReference type="ARBA" id="ARBA00023211"/>
    </source>
</evidence>
<dbReference type="RefSeq" id="WP_053331848.1">
    <property type="nucleotide sequence ID" value="NZ_CCEJ010000005.1"/>
</dbReference>
<keyword evidence="9" id="KW-0963">Cytoplasm</keyword>
<dbReference type="InterPro" id="IPR008283">
    <property type="entry name" value="Peptidase_M17_N"/>
</dbReference>
<feature type="binding site" evidence="9">
    <location>
        <position position="264"/>
    </location>
    <ligand>
        <name>Mn(2+)</name>
        <dbReference type="ChEBI" id="CHEBI:29035"/>
        <label>2</label>
    </ligand>
</feature>
<keyword evidence="12" id="KW-1185">Reference proteome</keyword>
<comment type="similarity">
    <text evidence="3 9">Belongs to the peptidase M17 family.</text>
</comment>
<dbReference type="EMBL" id="CCEJ010000005">
    <property type="protein sequence ID" value="CDR34096.1"/>
    <property type="molecule type" value="Genomic_DNA"/>
</dbReference>
<protein>
    <recommendedName>
        <fullName evidence="9">Probable cytosol aminopeptidase</fullName>
        <ecNumber evidence="9">3.4.11.1</ecNumber>
    </recommendedName>
    <alternativeName>
        <fullName evidence="9">Leucine aminopeptidase</fullName>
        <shortName evidence="9">LAP</shortName>
        <ecNumber evidence="9">3.4.11.10</ecNumber>
    </alternativeName>
    <alternativeName>
        <fullName evidence="9">Leucyl aminopeptidase</fullName>
    </alternativeName>
</protein>
<dbReference type="NCBIfam" id="NF002083">
    <property type="entry name" value="PRK00913.3-5"/>
    <property type="match status" value="1"/>
</dbReference>
<evidence type="ECO:0000313" key="11">
    <source>
        <dbReference type="EMBL" id="CDR34096.1"/>
    </source>
</evidence>
<proteinExistence type="inferred from homology"/>
<reference evidence="11" key="2">
    <citation type="submission" date="2014-09" db="EMBL/GenBank/DDBJ databases">
        <title>Criblamydia sequanensis harbors a mega-plasmid encoding arsenite resistance.</title>
        <authorList>
            <person name="Bertelli C."/>
            <person name="Goesmann A."/>
            <person name="Greub G."/>
        </authorList>
    </citation>
    <scope>NUCLEOTIDE SEQUENCE [LARGE SCALE GENOMIC DNA]</scope>
    <source>
        <strain evidence="11">CRIB-18</strain>
    </source>
</reference>
<dbReference type="AlphaFoldDB" id="A0A090CZ81"/>
<dbReference type="GO" id="GO:0006508">
    <property type="term" value="P:proteolysis"/>
    <property type="evidence" value="ECO:0007669"/>
    <property type="project" value="UniProtKB-KW"/>
</dbReference>
<dbReference type="HAMAP" id="MF_00181">
    <property type="entry name" value="Cytosol_peptidase_M17"/>
    <property type="match status" value="1"/>
</dbReference>
<feature type="binding site" evidence="9">
    <location>
        <position position="341"/>
    </location>
    <ligand>
        <name>Mn(2+)</name>
        <dbReference type="ChEBI" id="CHEBI:29035"/>
        <label>1</label>
    </ligand>
</feature>
<reference evidence="11" key="1">
    <citation type="submission" date="2013-12" db="EMBL/GenBank/DDBJ databases">
        <authorList>
            <person name="Linke B."/>
        </authorList>
    </citation>
    <scope>NUCLEOTIDE SEQUENCE [LARGE SCALE GENOMIC DNA]</scope>
    <source>
        <strain evidence="11">CRIB-18</strain>
    </source>
</reference>
<organism evidence="11 12">
    <name type="scientific">Candidatus Criblamydia sequanensis CRIB-18</name>
    <dbReference type="NCBI Taxonomy" id="1437425"/>
    <lineage>
        <taxon>Bacteria</taxon>
        <taxon>Pseudomonadati</taxon>
        <taxon>Chlamydiota</taxon>
        <taxon>Chlamydiia</taxon>
        <taxon>Parachlamydiales</taxon>
        <taxon>Candidatus Criblamydiaceae</taxon>
        <taxon>Candidatus Criblamydia</taxon>
    </lineage>
</organism>
<evidence type="ECO:0000256" key="2">
    <source>
        <dbReference type="ARBA" id="ARBA00000967"/>
    </source>
</evidence>
<dbReference type="OrthoDB" id="9809354at2"/>
<feature type="domain" description="Cytosol aminopeptidase" evidence="10">
    <location>
        <begin position="339"/>
        <end position="346"/>
    </location>
</feature>
<keyword evidence="4 9" id="KW-0031">Aminopeptidase</keyword>
<dbReference type="InterPro" id="IPR011356">
    <property type="entry name" value="Leucine_aapep/pepB"/>
</dbReference>
<dbReference type="Proteomes" id="UP000031552">
    <property type="component" value="Unassembled WGS sequence"/>
</dbReference>
<dbReference type="InterPro" id="IPR023042">
    <property type="entry name" value="Peptidase_M17_leu_NH2_pept"/>
</dbReference>
<dbReference type="Gene3D" id="3.40.220.10">
    <property type="entry name" value="Leucine Aminopeptidase, subunit E, domain 1"/>
    <property type="match status" value="1"/>
</dbReference>
<gene>
    <name evidence="9 11" type="primary">pepA</name>
    <name evidence="11" type="ORF">CSEC_1276</name>
</gene>
<comment type="catalytic activity">
    <reaction evidence="1 9">
        <text>Release of an N-terminal amino acid, Xaa-|-Yaa-, in which Xaa is preferably Leu, but may be other amino acids including Pro although not Arg or Lys, and Yaa may be Pro. Amino acid amides and methyl esters are also readily hydrolyzed, but rates on arylamides are exceedingly low.</text>
        <dbReference type="EC" id="3.4.11.1"/>
    </reaction>
</comment>
<keyword evidence="6 9" id="KW-0479">Metal-binding</keyword>
<feature type="binding site" evidence="9">
    <location>
        <position position="282"/>
    </location>
    <ligand>
        <name>Mn(2+)</name>
        <dbReference type="ChEBI" id="CHEBI:29035"/>
        <label>2</label>
    </ligand>
</feature>
<feature type="binding site" evidence="9">
    <location>
        <position position="343"/>
    </location>
    <ligand>
        <name>Mn(2+)</name>
        <dbReference type="ChEBI" id="CHEBI:29035"/>
        <label>2</label>
    </ligand>
</feature>
<evidence type="ECO:0000259" key="10">
    <source>
        <dbReference type="PROSITE" id="PS00631"/>
    </source>
</evidence>
<feature type="active site" evidence="9">
    <location>
        <position position="345"/>
    </location>
</feature>